<dbReference type="SUPFAM" id="SSF54001">
    <property type="entry name" value="Cysteine proteinases"/>
    <property type="match status" value="1"/>
</dbReference>
<evidence type="ECO:0000259" key="6">
    <source>
        <dbReference type="PROSITE" id="PS50235"/>
    </source>
</evidence>
<dbReference type="GO" id="GO:0016579">
    <property type="term" value="P:protein deubiquitination"/>
    <property type="evidence" value="ECO:0007669"/>
    <property type="project" value="InterPro"/>
</dbReference>
<keyword evidence="3" id="KW-1133">Transmembrane helix</keyword>
<evidence type="ECO:0000256" key="1">
    <source>
        <dbReference type="ARBA" id="ARBA00004370"/>
    </source>
</evidence>
<dbReference type="Gene3D" id="1.20.5.2950">
    <property type="match status" value="1"/>
</dbReference>
<dbReference type="Proteomes" id="UP001279734">
    <property type="component" value="Unassembled WGS sequence"/>
</dbReference>
<dbReference type="InterPro" id="IPR001828">
    <property type="entry name" value="ANF_lig-bd_rcpt"/>
</dbReference>
<dbReference type="InterPro" id="IPR038765">
    <property type="entry name" value="Papain-like_cys_pep_sf"/>
</dbReference>
<accession>A0AAD3T2E7</accession>
<keyword evidence="4" id="KW-0472">Membrane</keyword>
<reference evidence="7" key="1">
    <citation type="submission" date="2023-05" db="EMBL/GenBank/DDBJ databases">
        <title>Nepenthes gracilis genome sequencing.</title>
        <authorList>
            <person name="Fukushima K."/>
        </authorList>
    </citation>
    <scope>NUCLEOTIDE SEQUENCE</scope>
    <source>
        <strain evidence="7">SING2019-196</strain>
    </source>
</reference>
<evidence type="ECO:0000256" key="4">
    <source>
        <dbReference type="ARBA" id="ARBA00023136"/>
    </source>
</evidence>
<dbReference type="SUPFAM" id="SSF53822">
    <property type="entry name" value="Periplasmic binding protein-like I"/>
    <property type="match status" value="1"/>
</dbReference>
<dbReference type="InterPro" id="IPR001394">
    <property type="entry name" value="Peptidase_C19_UCH"/>
</dbReference>
<keyword evidence="8" id="KW-1185">Reference proteome</keyword>
<dbReference type="Pfam" id="PF01094">
    <property type="entry name" value="ANF_receptor"/>
    <property type="match status" value="1"/>
</dbReference>
<sequence length="387" mass="43082">MLEPLAVKGEARNVSSYFPRPKSVNIGTLFTFNSVVGRAAKPAIAATIDDINAKSSILPGTKLHLIFHDTSCSVFFGIMEALQLIEKDVAVAIGPQSFGIARVNSDIAKEFHVPLWSEVIAIYVDDADGRNGDSASGDALTLKRAEFFYKAAFSPSASTNDISNLWGEVILMESRVIVVHALYFCVPSWEKSPDYYETNTTPADAERNFLTCLADLFTQISSRKKKTGVISPKRFVQRVRKENELFRGYMHQDAHEFLNFLLNELVDILEKESSAAKNQPKNSPFEKLANGPLNGQANGGLKEPLATGVQSYSEKKLLHRFWLSSFNLEVVKLSGTQRIRHAKGEAEEELARYHSHLEEEHQKKLSETSRSSGSNVKRLAEETELTI</sequence>
<organism evidence="7 8">
    <name type="scientific">Nepenthes gracilis</name>
    <name type="common">Slender pitcher plant</name>
    <dbReference type="NCBI Taxonomy" id="150966"/>
    <lineage>
        <taxon>Eukaryota</taxon>
        <taxon>Viridiplantae</taxon>
        <taxon>Streptophyta</taxon>
        <taxon>Embryophyta</taxon>
        <taxon>Tracheophyta</taxon>
        <taxon>Spermatophyta</taxon>
        <taxon>Magnoliopsida</taxon>
        <taxon>eudicotyledons</taxon>
        <taxon>Gunneridae</taxon>
        <taxon>Pentapetalae</taxon>
        <taxon>Caryophyllales</taxon>
        <taxon>Nepenthaceae</taxon>
        <taxon>Nepenthes</taxon>
    </lineage>
</organism>
<evidence type="ECO:0000313" key="7">
    <source>
        <dbReference type="EMBL" id="GMH21371.1"/>
    </source>
</evidence>
<keyword evidence="2" id="KW-0812">Transmembrane</keyword>
<dbReference type="PROSITE" id="PS50235">
    <property type="entry name" value="USP_3"/>
    <property type="match status" value="1"/>
</dbReference>
<dbReference type="InterPro" id="IPR028082">
    <property type="entry name" value="Peripla_BP_I"/>
</dbReference>
<dbReference type="Pfam" id="PF00443">
    <property type="entry name" value="UCH"/>
    <property type="match status" value="1"/>
</dbReference>
<dbReference type="Gene3D" id="3.90.70.10">
    <property type="entry name" value="Cysteine proteinases"/>
    <property type="match status" value="1"/>
</dbReference>
<comment type="subcellular location">
    <subcellularLocation>
        <location evidence="1">Membrane</location>
    </subcellularLocation>
</comment>
<evidence type="ECO:0000256" key="3">
    <source>
        <dbReference type="ARBA" id="ARBA00022989"/>
    </source>
</evidence>
<dbReference type="GO" id="GO:0016020">
    <property type="term" value="C:membrane"/>
    <property type="evidence" value="ECO:0007669"/>
    <property type="project" value="UniProtKB-SubCell"/>
</dbReference>
<dbReference type="AlphaFoldDB" id="A0AAD3T2E7"/>
<proteinExistence type="predicted"/>
<gene>
    <name evidence="7" type="ORF">Nepgr_023213</name>
</gene>
<dbReference type="PANTHER" id="PTHR34836:SF7">
    <property type="entry name" value="RECEPTOR LIGAND BINDING REGION DOMAIN-CONTAINING PROTEIN"/>
    <property type="match status" value="1"/>
</dbReference>
<evidence type="ECO:0000256" key="5">
    <source>
        <dbReference type="SAM" id="MobiDB-lite"/>
    </source>
</evidence>
<evidence type="ECO:0000256" key="2">
    <source>
        <dbReference type="ARBA" id="ARBA00022692"/>
    </source>
</evidence>
<protein>
    <recommendedName>
        <fullName evidence="6">USP domain-containing protein</fullName>
    </recommendedName>
</protein>
<dbReference type="InterPro" id="IPR028889">
    <property type="entry name" value="USP"/>
</dbReference>
<dbReference type="Gene3D" id="3.40.50.2300">
    <property type="match status" value="1"/>
</dbReference>
<feature type="region of interest" description="Disordered" evidence="5">
    <location>
        <begin position="359"/>
        <end position="387"/>
    </location>
</feature>
<comment type="caution">
    <text evidence="7">The sequence shown here is derived from an EMBL/GenBank/DDBJ whole genome shotgun (WGS) entry which is preliminary data.</text>
</comment>
<feature type="domain" description="USP" evidence="6">
    <location>
        <begin position="160"/>
        <end position="387"/>
    </location>
</feature>
<dbReference type="PANTHER" id="PTHR34836">
    <property type="entry name" value="OS06G0188250 PROTEIN"/>
    <property type="match status" value="1"/>
</dbReference>
<dbReference type="InterPro" id="IPR015683">
    <property type="entry name" value="Ionotropic_Glu_rcpt"/>
</dbReference>
<dbReference type="GO" id="GO:0004843">
    <property type="term" value="F:cysteine-type deubiquitinase activity"/>
    <property type="evidence" value="ECO:0007669"/>
    <property type="project" value="InterPro"/>
</dbReference>
<evidence type="ECO:0000313" key="8">
    <source>
        <dbReference type="Proteomes" id="UP001279734"/>
    </source>
</evidence>
<name>A0AAD3T2E7_NEPGR</name>
<feature type="region of interest" description="Disordered" evidence="5">
    <location>
        <begin position="276"/>
        <end position="302"/>
    </location>
</feature>
<dbReference type="EMBL" id="BSYO01000023">
    <property type="protein sequence ID" value="GMH21371.1"/>
    <property type="molecule type" value="Genomic_DNA"/>
</dbReference>